<dbReference type="CDD" id="cd05829">
    <property type="entry name" value="Sortase_F"/>
    <property type="match status" value="1"/>
</dbReference>
<dbReference type="InterPro" id="IPR023365">
    <property type="entry name" value="Sortase_dom-sf"/>
</dbReference>
<evidence type="ECO:0000313" key="3">
    <source>
        <dbReference type="EMBL" id="MDZ8160266.1"/>
    </source>
</evidence>
<dbReference type="Pfam" id="PF04203">
    <property type="entry name" value="Sortase"/>
    <property type="match status" value="1"/>
</dbReference>
<keyword evidence="4" id="KW-1185">Reference proteome</keyword>
<accession>A0ABU5N2G1</accession>
<feature type="region of interest" description="Disordered" evidence="2">
    <location>
        <begin position="39"/>
        <end position="68"/>
    </location>
</feature>
<comment type="caution">
    <text evidence="3">The sequence shown here is derived from an EMBL/GenBank/DDBJ whole genome shotgun (WGS) entry which is preliminary data.</text>
</comment>
<dbReference type="Gene3D" id="2.40.260.10">
    <property type="entry name" value="Sortase"/>
    <property type="match status" value="1"/>
</dbReference>
<dbReference type="RefSeq" id="WP_206697118.1">
    <property type="nucleotide sequence ID" value="NZ_BAAAPT010000001.1"/>
</dbReference>
<evidence type="ECO:0000256" key="1">
    <source>
        <dbReference type="ARBA" id="ARBA00022801"/>
    </source>
</evidence>
<gene>
    <name evidence="3" type="ORF">R2Q92_00335</name>
</gene>
<protein>
    <submittedName>
        <fullName evidence="3">Sortase</fullName>
    </submittedName>
</protein>
<proteinExistence type="predicted"/>
<dbReference type="InterPro" id="IPR005754">
    <property type="entry name" value="Sortase"/>
</dbReference>
<sequence>MTRAVRAGLWSPIGLLAVALLTVGVVHAAALQEEPDAAPVAATPNATESANPFSAGGLQDPSAPADEVDLGVPKTVRIPRLGVDSALEDLAVDAAGELQAPVDYDTAGWYAEGVAPGSIGPAIIAGHIDSPTGPAVFQRLDELAPGDEIDVEMTGGRTLTFVVTGAIQSTKANFPTSDVYDNVPAPALRLITCAGDFDRTIGHYTDNLIVFASLAA</sequence>
<dbReference type="Proteomes" id="UP001291912">
    <property type="component" value="Unassembled WGS sequence"/>
</dbReference>
<keyword evidence="1" id="KW-0378">Hydrolase</keyword>
<organism evidence="3 4">
    <name type="scientific">Microbacterium aquimaris</name>
    <dbReference type="NCBI Taxonomy" id="459816"/>
    <lineage>
        <taxon>Bacteria</taxon>
        <taxon>Bacillati</taxon>
        <taxon>Actinomycetota</taxon>
        <taxon>Actinomycetes</taxon>
        <taxon>Micrococcales</taxon>
        <taxon>Microbacteriaceae</taxon>
        <taxon>Microbacterium</taxon>
    </lineage>
</organism>
<evidence type="ECO:0000313" key="4">
    <source>
        <dbReference type="Proteomes" id="UP001291912"/>
    </source>
</evidence>
<name>A0ABU5N2G1_9MICO</name>
<dbReference type="EMBL" id="JAWJYN010000001">
    <property type="protein sequence ID" value="MDZ8160266.1"/>
    <property type="molecule type" value="Genomic_DNA"/>
</dbReference>
<reference evidence="3 4" key="1">
    <citation type="submission" date="2023-10" db="EMBL/GenBank/DDBJ databases">
        <title>Microbacterium xanthum sp. nov., isolated from seaweed.</title>
        <authorList>
            <person name="Lee S.D."/>
        </authorList>
    </citation>
    <scope>NUCLEOTIDE SEQUENCE [LARGE SCALE GENOMIC DNA]</scope>
    <source>
        <strain evidence="3 4">KCTC 19124</strain>
    </source>
</reference>
<dbReference type="InterPro" id="IPR042001">
    <property type="entry name" value="Sortase_F"/>
</dbReference>
<dbReference type="SUPFAM" id="SSF63817">
    <property type="entry name" value="Sortase"/>
    <property type="match status" value="1"/>
</dbReference>
<evidence type="ECO:0000256" key="2">
    <source>
        <dbReference type="SAM" id="MobiDB-lite"/>
    </source>
</evidence>